<sequence>MLIFILVSLVTSLVGTESTNVSTILILPAFGFKKGSTFRFKITSALESRVIMFLLTIQRAHEVSESQVHQACFDTSIHISPINKTDMNKSKVYEWYEEVPQQGIYYPVFLNCLSNHTHLKVDYKYTNINYLIDYRNENITQTLLIFGSLNIFLSLIWIINTLVKRNFIIPIHLAFVILPSIRALICIIEASLWENKKITDDYPKYKENAIAFFSAAYFIIYMITTTLIFSGFCIFRKNLPKHEFFEIVFSTILSVGGFLFGLKASDARTALTAVAMTVFGFMYYLQVNANYLIIFLKILDAEISNELTAKRINLVQNFSVTTITIIAVATILHSTAAAVEAADVYQLGLFESFVFVLEFLQIVFFSLRKAYEGNIEDSKNQIITTDPIIINTPNQKFICVLQRTEEN</sequence>
<proteinExistence type="predicted"/>
<feature type="transmembrane region" description="Helical" evidence="1">
    <location>
        <begin position="210"/>
        <end position="235"/>
    </location>
</feature>
<evidence type="ECO:0000256" key="1">
    <source>
        <dbReference type="SAM" id="Phobius"/>
    </source>
</evidence>
<keyword evidence="1" id="KW-1133">Transmembrane helix</keyword>
<gene>
    <name evidence="3" type="ORF">TRFO_05339</name>
</gene>
<feature type="signal peptide" evidence="2">
    <location>
        <begin position="1"/>
        <end position="18"/>
    </location>
</feature>
<dbReference type="VEuPathDB" id="TrichDB:TRFO_05339"/>
<dbReference type="Proteomes" id="UP000179807">
    <property type="component" value="Unassembled WGS sequence"/>
</dbReference>
<feature type="transmembrane region" description="Helical" evidence="1">
    <location>
        <begin position="314"/>
        <end position="332"/>
    </location>
</feature>
<comment type="caution">
    <text evidence="3">The sequence shown here is derived from an EMBL/GenBank/DDBJ whole genome shotgun (WGS) entry which is preliminary data.</text>
</comment>
<dbReference type="EMBL" id="MLAK01000705">
    <property type="protein sequence ID" value="OHT07109.1"/>
    <property type="molecule type" value="Genomic_DNA"/>
</dbReference>
<reference evidence="3" key="1">
    <citation type="submission" date="2016-10" db="EMBL/GenBank/DDBJ databases">
        <authorList>
            <person name="Benchimol M."/>
            <person name="Almeida L.G."/>
            <person name="Vasconcelos A.T."/>
            <person name="Perreira-Neves A."/>
            <person name="Rosa I.A."/>
            <person name="Tasca T."/>
            <person name="Bogo M.R."/>
            <person name="de Souza W."/>
        </authorList>
    </citation>
    <scope>NUCLEOTIDE SEQUENCE [LARGE SCALE GENOMIC DNA]</scope>
    <source>
        <strain evidence="3">K</strain>
    </source>
</reference>
<protein>
    <recommendedName>
        <fullName evidence="5">Intimal thickness related receptor IRP domain-containing protein</fullName>
    </recommendedName>
</protein>
<dbReference type="GeneID" id="94827136"/>
<name>A0A1J4KCC5_9EUKA</name>
<feature type="transmembrane region" description="Helical" evidence="1">
    <location>
        <begin position="139"/>
        <end position="159"/>
    </location>
</feature>
<keyword evidence="4" id="KW-1185">Reference proteome</keyword>
<organism evidence="3 4">
    <name type="scientific">Tritrichomonas foetus</name>
    <dbReference type="NCBI Taxonomy" id="1144522"/>
    <lineage>
        <taxon>Eukaryota</taxon>
        <taxon>Metamonada</taxon>
        <taxon>Parabasalia</taxon>
        <taxon>Tritrichomonadida</taxon>
        <taxon>Tritrichomonadidae</taxon>
        <taxon>Tritrichomonas</taxon>
    </lineage>
</organism>
<feature type="transmembrane region" description="Helical" evidence="1">
    <location>
        <begin position="247"/>
        <end position="264"/>
    </location>
</feature>
<evidence type="ECO:0000256" key="2">
    <source>
        <dbReference type="SAM" id="SignalP"/>
    </source>
</evidence>
<accession>A0A1J4KCC5</accession>
<evidence type="ECO:0000313" key="3">
    <source>
        <dbReference type="EMBL" id="OHT07109.1"/>
    </source>
</evidence>
<keyword evidence="1" id="KW-0812">Transmembrane</keyword>
<keyword evidence="1" id="KW-0472">Membrane</keyword>
<feature type="transmembrane region" description="Helical" evidence="1">
    <location>
        <begin position="171"/>
        <end position="190"/>
    </location>
</feature>
<evidence type="ECO:0008006" key="5">
    <source>
        <dbReference type="Google" id="ProtNLM"/>
    </source>
</evidence>
<feature type="chain" id="PRO_5013063071" description="Intimal thickness related receptor IRP domain-containing protein" evidence="2">
    <location>
        <begin position="19"/>
        <end position="407"/>
    </location>
</feature>
<evidence type="ECO:0000313" key="4">
    <source>
        <dbReference type="Proteomes" id="UP000179807"/>
    </source>
</evidence>
<dbReference type="AlphaFoldDB" id="A0A1J4KCC5"/>
<feature type="transmembrane region" description="Helical" evidence="1">
    <location>
        <begin position="344"/>
        <end position="367"/>
    </location>
</feature>
<dbReference type="RefSeq" id="XP_068360245.1">
    <property type="nucleotide sequence ID" value="XM_068492432.1"/>
</dbReference>
<keyword evidence="2" id="KW-0732">Signal</keyword>
<feature type="transmembrane region" description="Helical" evidence="1">
    <location>
        <begin position="270"/>
        <end position="293"/>
    </location>
</feature>